<evidence type="ECO:0000313" key="1">
    <source>
        <dbReference type="EMBL" id="KAI4304581.1"/>
    </source>
</evidence>
<proteinExistence type="predicted"/>
<dbReference type="EMBL" id="CM042891">
    <property type="protein sequence ID" value="KAI4304581.1"/>
    <property type="molecule type" value="Genomic_DNA"/>
</dbReference>
<protein>
    <submittedName>
        <fullName evidence="1">Uncharacterized protein</fullName>
    </submittedName>
</protein>
<comment type="caution">
    <text evidence="1">The sequence shown here is derived from an EMBL/GenBank/DDBJ whole genome shotgun (WGS) entry which is preliminary data.</text>
</comment>
<gene>
    <name evidence="1" type="ORF">MLD38_040068</name>
</gene>
<evidence type="ECO:0000313" key="2">
    <source>
        <dbReference type="Proteomes" id="UP001057402"/>
    </source>
</evidence>
<sequence length="123" mass="14232">MPAIPPGTTGITTPFQRRHVQIYHNVSGGESFVVHCKSKDDDLGQHTFGPGQMYEFKFHSHILGHTLFYCGFSVGDFKGVFDIYDHYRDIYRCPTYCRWYVIETGIIGRRQPDNVADIYFPFT</sequence>
<keyword evidence="2" id="KW-1185">Reference proteome</keyword>
<reference evidence="2" key="1">
    <citation type="journal article" date="2023" name="Front. Plant Sci.">
        <title>Chromosomal-level genome assembly of Melastoma candidum provides insights into trichome evolution.</title>
        <authorList>
            <person name="Zhong Y."/>
            <person name="Wu W."/>
            <person name="Sun C."/>
            <person name="Zou P."/>
            <person name="Liu Y."/>
            <person name="Dai S."/>
            <person name="Zhou R."/>
        </authorList>
    </citation>
    <scope>NUCLEOTIDE SEQUENCE [LARGE SCALE GENOMIC DNA]</scope>
</reference>
<dbReference type="Proteomes" id="UP001057402">
    <property type="component" value="Chromosome 12"/>
</dbReference>
<accession>A0ACB9L5P2</accession>
<name>A0ACB9L5P2_9MYRT</name>
<organism evidence="1 2">
    <name type="scientific">Melastoma candidum</name>
    <dbReference type="NCBI Taxonomy" id="119954"/>
    <lineage>
        <taxon>Eukaryota</taxon>
        <taxon>Viridiplantae</taxon>
        <taxon>Streptophyta</taxon>
        <taxon>Embryophyta</taxon>
        <taxon>Tracheophyta</taxon>
        <taxon>Spermatophyta</taxon>
        <taxon>Magnoliopsida</taxon>
        <taxon>eudicotyledons</taxon>
        <taxon>Gunneridae</taxon>
        <taxon>Pentapetalae</taxon>
        <taxon>rosids</taxon>
        <taxon>malvids</taxon>
        <taxon>Myrtales</taxon>
        <taxon>Melastomataceae</taxon>
        <taxon>Melastomatoideae</taxon>
        <taxon>Melastomateae</taxon>
        <taxon>Melastoma</taxon>
    </lineage>
</organism>